<protein>
    <recommendedName>
        <fullName evidence="2">DUF4136 domain-containing protein</fullName>
    </recommendedName>
</protein>
<dbReference type="EMBL" id="BMIP01000004">
    <property type="protein sequence ID" value="GGD72208.1"/>
    <property type="molecule type" value="Genomic_DNA"/>
</dbReference>
<evidence type="ECO:0000313" key="4">
    <source>
        <dbReference type="Proteomes" id="UP000612349"/>
    </source>
</evidence>
<accession>A0A916Z327</accession>
<dbReference type="AlphaFoldDB" id="A0A916Z327"/>
<sequence length="199" mass="21401">MFAKRLKPLILPLALSPLMAGCAAPLEPISVTRFHDEAHEFTMEQTIAVMPAPGEQDSLELAPYIAAVRTVLQREGYAATNAGQYRVEVRMRRDIWQPGKDRNPVSVGVGGSTGSYGSGLGVGVGIDLSGPPPEQATTQLSVVIRDIATGLSIWEGRANQRVPRKSPLAMPETSARLLADALFMDFPGENGESFTVKQK</sequence>
<dbReference type="RefSeq" id="WP_066774503.1">
    <property type="nucleotide sequence ID" value="NZ_BMIP01000004.1"/>
</dbReference>
<comment type="caution">
    <text evidence="3">The sequence shown here is derived from an EMBL/GenBank/DDBJ whole genome shotgun (WGS) entry which is preliminary data.</text>
</comment>
<feature type="signal peptide" evidence="1">
    <location>
        <begin position="1"/>
        <end position="23"/>
    </location>
</feature>
<dbReference type="Pfam" id="PF13590">
    <property type="entry name" value="DUF4136"/>
    <property type="match status" value="1"/>
</dbReference>
<dbReference type="InterPro" id="IPR025411">
    <property type="entry name" value="DUF4136"/>
</dbReference>
<name>A0A916Z327_9SPHN</name>
<proteinExistence type="predicted"/>
<evidence type="ECO:0000256" key="1">
    <source>
        <dbReference type="SAM" id="SignalP"/>
    </source>
</evidence>
<reference evidence="3" key="1">
    <citation type="journal article" date="2014" name="Int. J. Syst. Evol. Microbiol.">
        <title>Complete genome sequence of Corynebacterium casei LMG S-19264T (=DSM 44701T), isolated from a smear-ripened cheese.</title>
        <authorList>
            <consortium name="US DOE Joint Genome Institute (JGI-PGF)"/>
            <person name="Walter F."/>
            <person name="Albersmeier A."/>
            <person name="Kalinowski J."/>
            <person name="Ruckert C."/>
        </authorList>
    </citation>
    <scope>NUCLEOTIDE SEQUENCE</scope>
    <source>
        <strain evidence="3">CGMCC 1.15360</strain>
    </source>
</reference>
<reference evidence="3" key="2">
    <citation type="submission" date="2020-09" db="EMBL/GenBank/DDBJ databases">
        <authorList>
            <person name="Sun Q."/>
            <person name="Zhou Y."/>
        </authorList>
    </citation>
    <scope>NUCLEOTIDE SEQUENCE</scope>
    <source>
        <strain evidence="3">CGMCC 1.15360</strain>
    </source>
</reference>
<evidence type="ECO:0000313" key="3">
    <source>
        <dbReference type="EMBL" id="GGD72208.1"/>
    </source>
</evidence>
<keyword evidence="4" id="KW-1185">Reference proteome</keyword>
<dbReference type="OrthoDB" id="7428103at2"/>
<dbReference type="PROSITE" id="PS51257">
    <property type="entry name" value="PROKAR_LIPOPROTEIN"/>
    <property type="match status" value="1"/>
</dbReference>
<keyword evidence="1" id="KW-0732">Signal</keyword>
<organism evidence="3 4">
    <name type="scientific">Croceicoccus mobilis</name>
    <dbReference type="NCBI Taxonomy" id="1703339"/>
    <lineage>
        <taxon>Bacteria</taxon>
        <taxon>Pseudomonadati</taxon>
        <taxon>Pseudomonadota</taxon>
        <taxon>Alphaproteobacteria</taxon>
        <taxon>Sphingomonadales</taxon>
        <taxon>Erythrobacteraceae</taxon>
        <taxon>Croceicoccus</taxon>
    </lineage>
</organism>
<feature type="domain" description="DUF4136" evidence="2">
    <location>
        <begin position="41"/>
        <end position="188"/>
    </location>
</feature>
<dbReference type="Proteomes" id="UP000612349">
    <property type="component" value="Unassembled WGS sequence"/>
</dbReference>
<evidence type="ECO:0000259" key="2">
    <source>
        <dbReference type="Pfam" id="PF13590"/>
    </source>
</evidence>
<gene>
    <name evidence="3" type="ORF">GCM10010990_22140</name>
</gene>
<feature type="chain" id="PRO_5037158758" description="DUF4136 domain-containing protein" evidence="1">
    <location>
        <begin position="24"/>
        <end position="199"/>
    </location>
</feature>